<sequence length="325" mass="35842">MAAHRMAERVGVHALARQPLQVDVGEDHVRVVGKTLRFGQHVAVFVDQRLTVPCEVGGGFALAGRAVQIRREATRRLLADQLMAIAGLADHDIRCGQVDQHGGPGKRRIRRRRNRYPDVLADFHVEAEQRDIVDVEQQPGAERHGLPQQRDFVDRGAVGRAELARLVELPVIRQIALGHHAVDLAAGHHHRAVEQLVLHAQRHADDQRAGQRARGIDHPGQSLLAGVQQRLLMEQVVAGIGRQAQFRKRDQRGAVGGGLARQIDGLLRVEQRVGDAAARHGDRDPHEAVRVQIEESAHVQTLCMRPRRPACRRAPVVVGPFPAAA</sequence>
<proteinExistence type="predicted"/>
<name>A0A562B895_9BURK</name>
<comment type="caution">
    <text evidence="1">The sequence shown here is derived from an EMBL/GenBank/DDBJ whole genome shotgun (WGS) entry which is preliminary data.</text>
</comment>
<reference evidence="1 2" key="1">
    <citation type="submission" date="2019-07" db="EMBL/GenBank/DDBJ databases">
        <title>Genome sequencing of lignin-degrading bacterial isolates.</title>
        <authorList>
            <person name="Gladden J."/>
        </authorList>
    </citation>
    <scope>NUCLEOTIDE SEQUENCE [LARGE SCALE GENOMIC DNA]</scope>
    <source>
        <strain evidence="1 2">J11</strain>
    </source>
</reference>
<keyword evidence="2" id="KW-1185">Reference proteome</keyword>
<evidence type="ECO:0000313" key="1">
    <source>
        <dbReference type="EMBL" id="TWG81110.1"/>
    </source>
</evidence>
<protein>
    <submittedName>
        <fullName evidence="1">Uncharacterized protein</fullName>
    </submittedName>
</protein>
<dbReference type="EMBL" id="VLJN01000040">
    <property type="protein sequence ID" value="TWG81110.1"/>
    <property type="molecule type" value="Genomic_DNA"/>
</dbReference>
<dbReference type="AlphaFoldDB" id="A0A562B895"/>
<organism evidence="1 2">
    <name type="scientific">Cupriavidus gilardii J11</name>
    <dbReference type="NCBI Taxonomy" id="936133"/>
    <lineage>
        <taxon>Bacteria</taxon>
        <taxon>Pseudomonadati</taxon>
        <taxon>Pseudomonadota</taxon>
        <taxon>Betaproteobacteria</taxon>
        <taxon>Burkholderiales</taxon>
        <taxon>Burkholderiaceae</taxon>
        <taxon>Cupriavidus</taxon>
    </lineage>
</organism>
<dbReference type="Proteomes" id="UP000318141">
    <property type="component" value="Unassembled WGS sequence"/>
</dbReference>
<evidence type="ECO:0000313" key="2">
    <source>
        <dbReference type="Proteomes" id="UP000318141"/>
    </source>
</evidence>
<gene>
    <name evidence="1" type="ORF">L602_004500000130</name>
</gene>
<accession>A0A562B895</accession>